<gene>
    <name evidence="3" type="ORF">NCTC13093_00107</name>
    <name evidence="4" type="ORF">NCTC13093_00244</name>
    <name evidence="5" type="ORF">NCTC13093_00403</name>
    <name evidence="6" type="ORF">NCTC13093_00815</name>
    <name evidence="7" type="ORF">NCTC13093_01074</name>
    <name evidence="8" type="ORF">NCTC13093_01996</name>
    <name evidence="9" type="ORF">NCTC13093_02238</name>
    <name evidence="10" type="ORF">NCTC13093_02501</name>
    <name evidence="11" type="ORF">NCTC13093_02512</name>
</gene>
<dbReference type="Pfam" id="PF11740">
    <property type="entry name" value="KfrA_N"/>
    <property type="match status" value="1"/>
</dbReference>
<evidence type="ECO:0000313" key="3">
    <source>
        <dbReference type="EMBL" id="SPT68773.1"/>
    </source>
</evidence>
<organism evidence="3 12">
    <name type="scientific">Anaerobiospirillum thomasii</name>
    <dbReference type="NCBI Taxonomy" id="179995"/>
    <lineage>
        <taxon>Bacteria</taxon>
        <taxon>Pseudomonadati</taxon>
        <taxon>Pseudomonadota</taxon>
        <taxon>Gammaproteobacteria</taxon>
        <taxon>Aeromonadales</taxon>
        <taxon>Succinivibrionaceae</taxon>
        <taxon>Anaerobiospirillum</taxon>
    </lineage>
</organism>
<dbReference type="EMBL" id="UAPV01000001">
    <property type="protein sequence ID" value="SPT70580.1"/>
    <property type="molecule type" value="Genomic_DNA"/>
</dbReference>
<keyword evidence="12" id="KW-1185">Reference proteome</keyword>
<evidence type="ECO:0000313" key="12">
    <source>
        <dbReference type="Proteomes" id="UP000250086"/>
    </source>
</evidence>
<dbReference type="EMBL" id="UAPV01000001">
    <property type="protein sequence ID" value="SPT69694.1"/>
    <property type="molecule type" value="Genomic_DNA"/>
</dbReference>
<evidence type="ECO:0000313" key="11">
    <source>
        <dbReference type="EMBL" id="SPT78880.1"/>
    </source>
</evidence>
<reference evidence="3 12" key="1">
    <citation type="submission" date="2018-06" db="EMBL/GenBank/DDBJ databases">
        <authorList>
            <consortium name="Pathogen Informatics"/>
            <person name="Doyle S."/>
        </authorList>
    </citation>
    <scope>NUCLEOTIDE SEQUENCE [LARGE SCALE GENOMIC DNA]</scope>
    <source>
        <strain evidence="3 12">NCTC13093</strain>
    </source>
</reference>
<dbReference type="EMBL" id="UAPV01000001">
    <property type="protein sequence ID" value="SPT69040.1"/>
    <property type="molecule type" value="Genomic_DNA"/>
</dbReference>
<dbReference type="EMBL" id="UAPV01000001">
    <property type="protein sequence ID" value="SPT68773.1"/>
    <property type="molecule type" value="Genomic_DNA"/>
</dbReference>
<dbReference type="InterPro" id="IPR021104">
    <property type="entry name" value="KfrA_DNA-bd_N"/>
</dbReference>
<dbReference type="GO" id="GO:0003677">
    <property type="term" value="F:DNA binding"/>
    <property type="evidence" value="ECO:0007669"/>
    <property type="project" value="UniProtKB-KW"/>
</dbReference>
<dbReference type="Proteomes" id="UP000250086">
    <property type="component" value="Unassembled WGS sequence"/>
</dbReference>
<keyword evidence="1" id="KW-0175">Coiled coil</keyword>
<dbReference type="AlphaFoldDB" id="A0A2X0V4A7"/>
<evidence type="ECO:0000313" key="4">
    <source>
        <dbReference type="EMBL" id="SPT68898.1"/>
    </source>
</evidence>
<keyword evidence="3" id="KW-0238">DNA-binding</keyword>
<proteinExistence type="predicted"/>
<name>A0A2X0V4A7_9GAMM</name>
<evidence type="ECO:0000313" key="10">
    <source>
        <dbReference type="EMBL" id="SPT78869.1"/>
    </source>
</evidence>
<accession>A0A2X0V4A7</accession>
<evidence type="ECO:0000313" key="9">
    <source>
        <dbReference type="EMBL" id="SPT70814.1"/>
    </source>
</evidence>
<dbReference type="EMBL" id="UAPV01000001">
    <property type="protein sequence ID" value="SPT68898.1"/>
    <property type="molecule type" value="Genomic_DNA"/>
</dbReference>
<feature type="coiled-coil region" evidence="1">
    <location>
        <begin position="90"/>
        <end position="177"/>
    </location>
</feature>
<dbReference type="RefSeq" id="WP_113742988.1">
    <property type="nucleotide sequence ID" value="NZ_UAPU01000005.1"/>
</dbReference>
<evidence type="ECO:0000313" key="7">
    <source>
        <dbReference type="EMBL" id="SPT69694.1"/>
    </source>
</evidence>
<evidence type="ECO:0000259" key="2">
    <source>
        <dbReference type="Pfam" id="PF11740"/>
    </source>
</evidence>
<sequence>MTTSKSDKKAFRDDLTKEKFDEAVSTLNKQGKKLTIRAIKELVGGANETISAFMRQYNKTIMEASFNETMPESFQQDMQRVALNLFESFRDKINADRTRLQNEYDAKHKEIGELMSEAQKELHLAQEKLKEQDAQIAKKDERIKELESLLAEQTKTNAHLTKRLEQQSDDKQQAILEAIARLGK</sequence>
<dbReference type="EMBL" id="UAPV01000003">
    <property type="protein sequence ID" value="SPT78869.1"/>
    <property type="molecule type" value="Genomic_DNA"/>
</dbReference>
<dbReference type="EMBL" id="UAPV01000001">
    <property type="protein sequence ID" value="SPT70814.1"/>
    <property type="molecule type" value="Genomic_DNA"/>
</dbReference>
<dbReference type="EMBL" id="UAPV01000004">
    <property type="protein sequence ID" value="SPT78880.1"/>
    <property type="molecule type" value="Genomic_DNA"/>
</dbReference>
<evidence type="ECO:0000313" key="5">
    <source>
        <dbReference type="EMBL" id="SPT69040.1"/>
    </source>
</evidence>
<evidence type="ECO:0000256" key="1">
    <source>
        <dbReference type="SAM" id="Coils"/>
    </source>
</evidence>
<protein>
    <submittedName>
        <fullName evidence="3">Plasmid replication region DNA-binding N-term</fullName>
    </submittedName>
</protein>
<evidence type="ECO:0000313" key="6">
    <source>
        <dbReference type="EMBL" id="SPT69439.1"/>
    </source>
</evidence>
<feature type="domain" description="KfrA N-terminal DNA-binding" evidence="2">
    <location>
        <begin position="16"/>
        <end position="120"/>
    </location>
</feature>
<evidence type="ECO:0000313" key="8">
    <source>
        <dbReference type="EMBL" id="SPT70580.1"/>
    </source>
</evidence>
<dbReference type="EMBL" id="UAPV01000001">
    <property type="protein sequence ID" value="SPT69439.1"/>
    <property type="molecule type" value="Genomic_DNA"/>
</dbReference>